<dbReference type="InterPro" id="IPR002347">
    <property type="entry name" value="SDR_fam"/>
</dbReference>
<dbReference type="PANTHER" id="PTHR43975:SF2">
    <property type="entry name" value="EG:BACR7A4.14 PROTEIN-RELATED"/>
    <property type="match status" value="1"/>
</dbReference>
<dbReference type="OrthoDB" id="47007at2759"/>
<organism evidence="3 4">
    <name type="scientific">Brenthis ino</name>
    <name type="common">lesser marbled fritillary</name>
    <dbReference type="NCBI Taxonomy" id="405034"/>
    <lineage>
        <taxon>Eukaryota</taxon>
        <taxon>Metazoa</taxon>
        <taxon>Ecdysozoa</taxon>
        <taxon>Arthropoda</taxon>
        <taxon>Hexapoda</taxon>
        <taxon>Insecta</taxon>
        <taxon>Pterygota</taxon>
        <taxon>Neoptera</taxon>
        <taxon>Endopterygota</taxon>
        <taxon>Lepidoptera</taxon>
        <taxon>Glossata</taxon>
        <taxon>Ditrysia</taxon>
        <taxon>Papilionoidea</taxon>
        <taxon>Nymphalidae</taxon>
        <taxon>Heliconiinae</taxon>
        <taxon>Argynnini</taxon>
        <taxon>Brenthis</taxon>
    </lineage>
</organism>
<dbReference type="SUPFAM" id="SSF51735">
    <property type="entry name" value="NAD(P)-binding Rossmann-fold domains"/>
    <property type="match status" value="1"/>
</dbReference>
<dbReference type="Proteomes" id="UP000838878">
    <property type="component" value="Chromosome 1"/>
</dbReference>
<evidence type="ECO:0000313" key="4">
    <source>
        <dbReference type="Proteomes" id="UP000838878"/>
    </source>
</evidence>
<gene>
    <name evidence="3" type="ORF">BINO364_LOCUS1151</name>
</gene>
<dbReference type="GO" id="GO:0016491">
    <property type="term" value="F:oxidoreductase activity"/>
    <property type="evidence" value="ECO:0007669"/>
    <property type="project" value="UniProtKB-KW"/>
</dbReference>
<dbReference type="EMBL" id="OV170221">
    <property type="protein sequence ID" value="CAH0714064.1"/>
    <property type="molecule type" value="Genomic_DNA"/>
</dbReference>
<dbReference type="AlphaFoldDB" id="A0A8J9U6A2"/>
<keyword evidence="1" id="KW-0560">Oxidoreductase</keyword>
<reference evidence="3" key="1">
    <citation type="submission" date="2021-12" db="EMBL/GenBank/DDBJ databases">
        <authorList>
            <person name="Martin H S."/>
        </authorList>
    </citation>
    <scope>NUCLEOTIDE SEQUENCE</scope>
</reference>
<evidence type="ECO:0000313" key="3">
    <source>
        <dbReference type="EMBL" id="CAH0714064.1"/>
    </source>
</evidence>
<keyword evidence="4" id="KW-1185">Reference proteome</keyword>
<accession>A0A8J9U6A2</accession>
<dbReference type="SMART" id="SM00822">
    <property type="entry name" value="PKS_KR"/>
    <property type="match status" value="1"/>
</dbReference>
<dbReference type="GO" id="GO:0006629">
    <property type="term" value="P:lipid metabolic process"/>
    <property type="evidence" value="ECO:0007669"/>
    <property type="project" value="UniProtKB-ARBA"/>
</dbReference>
<dbReference type="PRINTS" id="PR00080">
    <property type="entry name" value="SDRFAMILY"/>
</dbReference>
<sequence>MSFINKVVIVTGASSGIGAATAVSFSSEGARVVLVGRNEDKLAAVAKKCKNPLVLRADVSKDEDVKKIIDQTLKKFGQLDVLVNNAGTALGMSSLIEGVDMKMYDSIMATNLRGAIYLTSLAAPYLIKTKGNVINISSVAGKLPPHNPSFIFYCVSKAGMDHFTRSAAVELGPHGVRVNGISPGPVLTDFLENNKLDLEWDRMSEITILNRVSKSEEIADLAIFLASDKAKSITGSDYVADNGTLLKR</sequence>
<name>A0A8J9U6A2_9NEOP</name>
<dbReference type="InterPro" id="IPR036291">
    <property type="entry name" value="NAD(P)-bd_dom_sf"/>
</dbReference>
<evidence type="ECO:0000259" key="2">
    <source>
        <dbReference type="SMART" id="SM00822"/>
    </source>
</evidence>
<evidence type="ECO:0000256" key="1">
    <source>
        <dbReference type="ARBA" id="ARBA00023002"/>
    </source>
</evidence>
<dbReference type="FunFam" id="3.40.50.720:FF:000084">
    <property type="entry name" value="Short-chain dehydrogenase reductase"/>
    <property type="match status" value="1"/>
</dbReference>
<proteinExistence type="predicted"/>
<dbReference type="Gene3D" id="3.40.50.720">
    <property type="entry name" value="NAD(P)-binding Rossmann-like Domain"/>
    <property type="match status" value="1"/>
</dbReference>
<dbReference type="InterPro" id="IPR020904">
    <property type="entry name" value="Sc_DH/Rdtase_CS"/>
</dbReference>
<dbReference type="Pfam" id="PF13561">
    <property type="entry name" value="adh_short_C2"/>
    <property type="match status" value="1"/>
</dbReference>
<feature type="domain" description="Ketoreductase" evidence="2">
    <location>
        <begin position="6"/>
        <end position="184"/>
    </location>
</feature>
<dbReference type="InterPro" id="IPR057326">
    <property type="entry name" value="KR_dom"/>
</dbReference>
<dbReference type="PROSITE" id="PS00061">
    <property type="entry name" value="ADH_SHORT"/>
    <property type="match status" value="1"/>
</dbReference>
<dbReference type="PRINTS" id="PR00081">
    <property type="entry name" value="GDHRDH"/>
</dbReference>
<feature type="non-terminal residue" evidence="3">
    <location>
        <position position="248"/>
    </location>
</feature>
<protein>
    <recommendedName>
        <fullName evidence="2">Ketoreductase domain-containing protein</fullName>
    </recommendedName>
</protein>
<dbReference type="PANTHER" id="PTHR43975">
    <property type="entry name" value="ZGC:101858"/>
    <property type="match status" value="1"/>
</dbReference>